<feature type="compositionally biased region" description="Low complexity" evidence="5">
    <location>
        <begin position="233"/>
        <end position="242"/>
    </location>
</feature>
<evidence type="ECO:0000313" key="9">
    <source>
        <dbReference type="Proteomes" id="UP000182652"/>
    </source>
</evidence>
<feature type="transmembrane region" description="Helical" evidence="6">
    <location>
        <begin position="26"/>
        <end position="49"/>
    </location>
</feature>
<dbReference type="PANTHER" id="PTHR23534">
    <property type="entry name" value="MFS PERMEASE"/>
    <property type="match status" value="1"/>
</dbReference>
<organism evidence="8 9">
    <name type="scientific">Arthrobacter woluwensis</name>
    <dbReference type="NCBI Taxonomy" id="156980"/>
    <lineage>
        <taxon>Bacteria</taxon>
        <taxon>Bacillati</taxon>
        <taxon>Actinomycetota</taxon>
        <taxon>Actinomycetes</taxon>
        <taxon>Micrococcales</taxon>
        <taxon>Micrococcaceae</taxon>
        <taxon>Arthrobacter</taxon>
    </lineage>
</organism>
<feature type="transmembrane region" description="Helical" evidence="6">
    <location>
        <begin position="287"/>
        <end position="308"/>
    </location>
</feature>
<feature type="transmembrane region" description="Helical" evidence="6">
    <location>
        <begin position="315"/>
        <end position="335"/>
    </location>
</feature>
<dbReference type="Pfam" id="PF07690">
    <property type="entry name" value="MFS_1"/>
    <property type="match status" value="1"/>
</dbReference>
<dbReference type="PROSITE" id="PS50850">
    <property type="entry name" value="MFS"/>
    <property type="match status" value="1"/>
</dbReference>
<feature type="transmembrane region" description="Helical" evidence="6">
    <location>
        <begin position="151"/>
        <end position="169"/>
    </location>
</feature>
<keyword evidence="3 6" id="KW-1133">Transmembrane helix</keyword>
<dbReference type="RefSeq" id="WP_066210982.1">
    <property type="nucleotide sequence ID" value="NZ_FNSN01000003.1"/>
</dbReference>
<dbReference type="PANTHER" id="PTHR23534:SF1">
    <property type="entry name" value="MAJOR FACILITATOR SUPERFAMILY PROTEIN"/>
    <property type="match status" value="1"/>
</dbReference>
<keyword evidence="4 6" id="KW-0472">Membrane</keyword>
<feature type="transmembrane region" description="Helical" evidence="6">
    <location>
        <begin position="61"/>
        <end position="80"/>
    </location>
</feature>
<dbReference type="SUPFAM" id="SSF103473">
    <property type="entry name" value="MFS general substrate transporter"/>
    <property type="match status" value="1"/>
</dbReference>
<name>A0A1H4N2T4_9MICC</name>
<dbReference type="InterPro" id="IPR036259">
    <property type="entry name" value="MFS_trans_sf"/>
</dbReference>
<dbReference type="InterPro" id="IPR020846">
    <property type="entry name" value="MFS_dom"/>
</dbReference>
<feature type="region of interest" description="Disordered" evidence="5">
    <location>
        <begin position="224"/>
        <end position="245"/>
    </location>
</feature>
<dbReference type="InterPro" id="IPR011701">
    <property type="entry name" value="MFS"/>
</dbReference>
<feature type="transmembrane region" description="Helical" evidence="6">
    <location>
        <begin position="92"/>
        <end position="113"/>
    </location>
</feature>
<evidence type="ECO:0000256" key="6">
    <source>
        <dbReference type="SAM" id="Phobius"/>
    </source>
</evidence>
<dbReference type="STRING" id="156980.SAMN04489745_1535"/>
<evidence type="ECO:0000256" key="3">
    <source>
        <dbReference type="ARBA" id="ARBA00022989"/>
    </source>
</evidence>
<dbReference type="Proteomes" id="UP000182652">
    <property type="component" value="Unassembled WGS sequence"/>
</dbReference>
<dbReference type="GO" id="GO:0022857">
    <property type="term" value="F:transmembrane transporter activity"/>
    <property type="evidence" value="ECO:0007669"/>
    <property type="project" value="InterPro"/>
</dbReference>
<feature type="domain" description="Major facilitator superfamily (MFS) profile" evidence="7">
    <location>
        <begin position="25"/>
        <end position="430"/>
    </location>
</feature>
<evidence type="ECO:0000256" key="2">
    <source>
        <dbReference type="ARBA" id="ARBA00022692"/>
    </source>
</evidence>
<keyword evidence="2 6" id="KW-0812">Transmembrane</keyword>
<dbReference type="Gene3D" id="1.20.1250.20">
    <property type="entry name" value="MFS general substrate transporter like domains"/>
    <property type="match status" value="1"/>
</dbReference>
<feature type="transmembrane region" description="Helical" evidence="6">
    <location>
        <begin position="379"/>
        <end position="399"/>
    </location>
</feature>
<dbReference type="AlphaFoldDB" id="A0A1H4N2T4"/>
<dbReference type="GO" id="GO:0005886">
    <property type="term" value="C:plasma membrane"/>
    <property type="evidence" value="ECO:0007669"/>
    <property type="project" value="UniProtKB-SubCell"/>
</dbReference>
<evidence type="ECO:0000259" key="7">
    <source>
        <dbReference type="PROSITE" id="PS50850"/>
    </source>
</evidence>
<evidence type="ECO:0000256" key="4">
    <source>
        <dbReference type="ARBA" id="ARBA00023136"/>
    </source>
</evidence>
<protein>
    <submittedName>
        <fullName evidence="8">Predicted arabinose efflux permease, MFS family</fullName>
    </submittedName>
</protein>
<comment type="subcellular location">
    <subcellularLocation>
        <location evidence="1">Cell membrane</location>
        <topology evidence="1">Multi-pass membrane protein</topology>
    </subcellularLocation>
</comment>
<reference evidence="8 9" key="1">
    <citation type="submission" date="2016-10" db="EMBL/GenBank/DDBJ databases">
        <authorList>
            <person name="de Groot N.N."/>
        </authorList>
    </citation>
    <scope>NUCLEOTIDE SEQUENCE [LARGE SCALE GENOMIC DNA]</scope>
    <source>
        <strain evidence="8 9">DSM 10495</strain>
    </source>
</reference>
<feature type="transmembrane region" description="Helical" evidence="6">
    <location>
        <begin position="405"/>
        <end position="425"/>
    </location>
</feature>
<feature type="transmembrane region" description="Helical" evidence="6">
    <location>
        <begin position="119"/>
        <end position="139"/>
    </location>
</feature>
<sequence>MPEPSAAPARTLTDDGDRARVQRRTLAVVVISQVLGGAGLAAGITVGALLAQEMLGSDGVAGLPTALFTLGSALAAYLVGRTTQRFGRRPGLAFGFGAGALGAAGVVLAAILWNPVLLFVSLFLYGGGSATNLQARYAGTDLATADQRGRAVSIALVSTTLGAVAGPNLVEPLGTLAGSWGLPVLSGPFLLAAVAYAAAGLVLWVLLRPDPYRLAHQLRREAEDAAVPEDAESPTPGAAGAAPEKKPARHGVALAALIMVLTQVTMTAIMTMTPVHMRAHHHGLGEVGLVIGVHIGAMYLPSLVTGWLVDRIGRVWMACAGGLVLVASAVLATLAPSDSLGLLLLALALLGLGWNFGLITATALLVDATEPDSRARVQGGVDVLVALSGAGGSAMAGVVMAAGDYSAVTIAGGVLALLLIPVVLWSQRTGSIRRTTP</sequence>
<evidence type="ECO:0000256" key="1">
    <source>
        <dbReference type="ARBA" id="ARBA00004651"/>
    </source>
</evidence>
<keyword evidence="9" id="KW-1185">Reference proteome</keyword>
<gene>
    <name evidence="8" type="ORF">SAMN04489745_1535</name>
</gene>
<feature type="transmembrane region" description="Helical" evidence="6">
    <location>
        <begin position="341"/>
        <end position="367"/>
    </location>
</feature>
<dbReference type="EMBL" id="FNSN01000003">
    <property type="protein sequence ID" value="SEB89589.1"/>
    <property type="molecule type" value="Genomic_DNA"/>
</dbReference>
<evidence type="ECO:0000313" key="8">
    <source>
        <dbReference type="EMBL" id="SEB89589.1"/>
    </source>
</evidence>
<feature type="transmembrane region" description="Helical" evidence="6">
    <location>
        <begin position="252"/>
        <end position="275"/>
    </location>
</feature>
<proteinExistence type="predicted"/>
<evidence type="ECO:0000256" key="5">
    <source>
        <dbReference type="SAM" id="MobiDB-lite"/>
    </source>
</evidence>
<accession>A0A1H4N2T4</accession>
<feature type="transmembrane region" description="Helical" evidence="6">
    <location>
        <begin position="189"/>
        <end position="207"/>
    </location>
</feature>